<dbReference type="PROSITE" id="PS51257">
    <property type="entry name" value="PROKAR_LIPOPROTEIN"/>
    <property type="match status" value="1"/>
</dbReference>
<dbReference type="OrthoDB" id="1495144at2"/>
<dbReference type="EMBL" id="SAYW01000003">
    <property type="protein sequence ID" value="RWU07376.1"/>
    <property type="molecule type" value="Genomic_DNA"/>
</dbReference>
<protein>
    <submittedName>
        <fullName evidence="2">Uncharacterized protein</fullName>
    </submittedName>
</protein>
<sequence>MKTNLFYTMLMLLLFSCAKQEGEAVEQYCNNAKIIKITCGGTIVQILKPENVGNVWIDASAANLLTTTVYW</sequence>
<dbReference type="Proteomes" id="UP000284120">
    <property type="component" value="Unassembled WGS sequence"/>
</dbReference>
<evidence type="ECO:0000313" key="2">
    <source>
        <dbReference type="EMBL" id="RWU07376.1"/>
    </source>
</evidence>
<comment type="caution">
    <text evidence="2">The sequence shown here is derived from an EMBL/GenBank/DDBJ whole genome shotgun (WGS) entry which is preliminary data.</text>
</comment>
<feature type="signal peptide" evidence="1">
    <location>
        <begin position="1"/>
        <end position="20"/>
    </location>
</feature>
<gene>
    <name evidence="2" type="ORF">DPV69_10300</name>
</gene>
<accession>A0A3S4RQ65</accession>
<feature type="chain" id="PRO_5018619583" evidence="1">
    <location>
        <begin position="21"/>
        <end position="71"/>
    </location>
</feature>
<name>A0A3S4RQ65_9SPHI</name>
<proteinExistence type="predicted"/>
<dbReference type="AlphaFoldDB" id="A0A3S4RQ65"/>
<keyword evidence="3" id="KW-1185">Reference proteome</keyword>
<evidence type="ECO:0000313" key="3">
    <source>
        <dbReference type="Proteomes" id="UP000284120"/>
    </source>
</evidence>
<evidence type="ECO:0000256" key="1">
    <source>
        <dbReference type="SAM" id="SignalP"/>
    </source>
</evidence>
<reference evidence="2 3" key="1">
    <citation type="submission" date="2018-06" db="EMBL/GenBank/DDBJ databases">
        <title>Pedobacter endophyticus sp. nov., an endophytic bacterium isolated from a leaf of Triticum aestivum.</title>
        <authorList>
            <person name="Zhang L."/>
        </authorList>
    </citation>
    <scope>NUCLEOTIDE SEQUENCE [LARGE SCALE GENOMIC DNA]</scope>
    <source>
        <strain evidence="2 3">CM134L-2</strain>
    </source>
</reference>
<organism evidence="2 3">
    <name type="scientific">Pedobacter chitinilyticus</name>
    <dbReference type="NCBI Taxonomy" id="2233776"/>
    <lineage>
        <taxon>Bacteria</taxon>
        <taxon>Pseudomonadati</taxon>
        <taxon>Bacteroidota</taxon>
        <taxon>Sphingobacteriia</taxon>
        <taxon>Sphingobacteriales</taxon>
        <taxon>Sphingobacteriaceae</taxon>
        <taxon>Pedobacter</taxon>
    </lineage>
</organism>
<dbReference type="RefSeq" id="WP_128353347.1">
    <property type="nucleotide sequence ID" value="NZ_QMHN01000003.1"/>
</dbReference>
<keyword evidence="1" id="KW-0732">Signal</keyword>